<comment type="caution">
    <text evidence="2">The sequence shown here is derived from an EMBL/GenBank/DDBJ whole genome shotgun (WGS) entry which is preliminary data.</text>
</comment>
<accession>X0SU26</accession>
<dbReference type="SUPFAM" id="SSF47598">
    <property type="entry name" value="Ribbon-helix-helix"/>
    <property type="match status" value="1"/>
</dbReference>
<dbReference type="Pfam" id="PF01402">
    <property type="entry name" value="RHH_1"/>
    <property type="match status" value="1"/>
</dbReference>
<protein>
    <recommendedName>
        <fullName evidence="1">Ribbon-helix-helix protein CopG domain-containing protein</fullName>
    </recommendedName>
</protein>
<dbReference type="EMBL" id="BARS01003219">
    <property type="protein sequence ID" value="GAF79437.1"/>
    <property type="molecule type" value="Genomic_DNA"/>
</dbReference>
<reference evidence="2" key="1">
    <citation type="journal article" date="2014" name="Front. Microbiol.">
        <title>High frequency of phylogenetically diverse reductive dehalogenase-homologous genes in deep subseafloor sedimentary metagenomes.</title>
        <authorList>
            <person name="Kawai M."/>
            <person name="Futagami T."/>
            <person name="Toyoda A."/>
            <person name="Takaki Y."/>
            <person name="Nishi S."/>
            <person name="Hori S."/>
            <person name="Arai W."/>
            <person name="Tsubouchi T."/>
            <person name="Morono Y."/>
            <person name="Uchiyama I."/>
            <person name="Ito T."/>
            <person name="Fujiyama A."/>
            <person name="Inagaki F."/>
            <person name="Takami H."/>
        </authorList>
    </citation>
    <scope>NUCLEOTIDE SEQUENCE</scope>
    <source>
        <strain evidence="2">Expedition CK06-06</strain>
    </source>
</reference>
<evidence type="ECO:0000259" key="1">
    <source>
        <dbReference type="Pfam" id="PF01402"/>
    </source>
</evidence>
<gene>
    <name evidence="2" type="ORF">S01H1_06209</name>
</gene>
<dbReference type="CDD" id="cd22231">
    <property type="entry name" value="RHH_NikR_HicB-like"/>
    <property type="match status" value="1"/>
</dbReference>
<dbReference type="Gene3D" id="1.10.1220.10">
    <property type="entry name" value="Met repressor-like"/>
    <property type="match status" value="1"/>
</dbReference>
<dbReference type="GO" id="GO:0006355">
    <property type="term" value="P:regulation of DNA-templated transcription"/>
    <property type="evidence" value="ECO:0007669"/>
    <property type="project" value="InterPro"/>
</dbReference>
<dbReference type="InterPro" id="IPR013321">
    <property type="entry name" value="Arc_rbn_hlx_hlx"/>
</dbReference>
<organism evidence="2">
    <name type="scientific">marine sediment metagenome</name>
    <dbReference type="NCBI Taxonomy" id="412755"/>
    <lineage>
        <taxon>unclassified sequences</taxon>
        <taxon>metagenomes</taxon>
        <taxon>ecological metagenomes</taxon>
    </lineage>
</organism>
<sequence>METISLKVEENMLKKIDKAAKTHNFGTRTEFVRTAVREKLEKLSTDDLIREFMKTKGAFKGKKTTDEDIRKIKEKASEELLESLEKRFS</sequence>
<feature type="domain" description="Ribbon-helix-helix protein CopG" evidence="1">
    <location>
        <begin position="3"/>
        <end position="42"/>
    </location>
</feature>
<evidence type="ECO:0000313" key="2">
    <source>
        <dbReference type="EMBL" id="GAF79437.1"/>
    </source>
</evidence>
<dbReference type="InterPro" id="IPR010985">
    <property type="entry name" value="Ribbon_hlx_hlx"/>
</dbReference>
<name>X0SU26_9ZZZZ</name>
<dbReference type="AlphaFoldDB" id="X0SU26"/>
<proteinExistence type="predicted"/>
<dbReference type="InterPro" id="IPR002145">
    <property type="entry name" value="CopG"/>
</dbReference>